<dbReference type="Gene3D" id="3.40.50.300">
    <property type="entry name" value="P-loop containing nucleotide triphosphate hydrolases"/>
    <property type="match status" value="2"/>
</dbReference>
<dbReference type="InterPro" id="IPR050742">
    <property type="entry name" value="Helicase_Restrict-Modif_Enz"/>
</dbReference>
<dbReference type="OrthoDB" id="9803459at2"/>
<evidence type="ECO:0000313" key="7">
    <source>
        <dbReference type="EMBL" id="GCE85138.1"/>
    </source>
</evidence>
<dbReference type="InterPro" id="IPR001876">
    <property type="entry name" value="Znf_RanBP2"/>
</dbReference>
<comment type="caution">
    <text evidence="7">The sequence shown here is derived from an EMBL/GenBank/DDBJ whole genome shotgun (WGS) entry which is preliminary data.</text>
</comment>
<evidence type="ECO:0000313" key="8">
    <source>
        <dbReference type="Proteomes" id="UP000315095"/>
    </source>
</evidence>
<dbReference type="PROSITE" id="PS51194">
    <property type="entry name" value="HELICASE_CTER"/>
    <property type="match status" value="1"/>
</dbReference>
<dbReference type="Proteomes" id="UP000315095">
    <property type="component" value="Unassembled WGS sequence"/>
</dbReference>
<keyword evidence="8" id="KW-1185">Reference proteome</keyword>
<evidence type="ECO:0000256" key="2">
    <source>
        <dbReference type="ARBA" id="ARBA00022771"/>
    </source>
</evidence>
<dbReference type="PROSITE" id="PS50199">
    <property type="entry name" value="ZF_RANBP2_2"/>
    <property type="match status" value="1"/>
</dbReference>
<dbReference type="PANTHER" id="PTHR47396:SF1">
    <property type="entry name" value="ATP-DEPENDENT HELICASE IRC3-RELATED"/>
    <property type="match status" value="1"/>
</dbReference>
<dbReference type="InterPro" id="IPR014001">
    <property type="entry name" value="Helicase_ATP-bd"/>
</dbReference>
<dbReference type="RefSeq" id="WP_141262480.1">
    <property type="nucleotide sequence ID" value="NZ_BDLU01000070.1"/>
</dbReference>
<dbReference type="GO" id="GO:0016787">
    <property type="term" value="F:hydrolase activity"/>
    <property type="evidence" value="ECO:0007669"/>
    <property type="project" value="InterPro"/>
</dbReference>
<keyword evidence="3" id="KW-0862">Zinc</keyword>
<dbReference type="GO" id="GO:0003677">
    <property type="term" value="F:DNA binding"/>
    <property type="evidence" value="ECO:0007669"/>
    <property type="project" value="InterPro"/>
</dbReference>
<feature type="domain" description="Helicase C-terminal" evidence="6">
    <location>
        <begin position="222"/>
        <end position="368"/>
    </location>
</feature>
<dbReference type="InterPro" id="IPR001650">
    <property type="entry name" value="Helicase_C-like"/>
</dbReference>
<dbReference type="Pfam" id="PF00271">
    <property type="entry name" value="Helicase_C"/>
    <property type="match status" value="1"/>
</dbReference>
<organism evidence="7 8">
    <name type="scientific">Komagataeibacter diospyri</name>
    <dbReference type="NCBI Taxonomy" id="1932662"/>
    <lineage>
        <taxon>Bacteria</taxon>
        <taxon>Pseudomonadati</taxon>
        <taxon>Pseudomonadota</taxon>
        <taxon>Alphaproteobacteria</taxon>
        <taxon>Acetobacterales</taxon>
        <taxon>Acetobacteraceae</taxon>
        <taxon>Komagataeibacter</taxon>
    </lineage>
</organism>
<dbReference type="PROSITE" id="PS01358">
    <property type="entry name" value="ZF_RANBP2_1"/>
    <property type="match status" value="1"/>
</dbReference>
<dbReference type="AlphaFoldDB" id="A0A4P5NTM7"/>
<keyword evidence="7" id="KW-0378">Hydrolase</keyword>
<dbReference type="EMBL" id="BDLU01000070">
    <property type="protein sequence ID" value="GCE85138.1"/>
    <property type="molecule type" value="Genomic_DNA"/>
</dbReference>
<dbReference type="SUPFAM" id="SSF52540">
    <property type="entry name" value="P-loop containing nucleoside triphosphate hydrolases"/>
    <property type="match status" value="1"/>
</dbReference>
<keyword evidence="7" id="KW-0547">Nucleotide-binding</keyword>
<evidence type="ECO:0000256" key="3">
    <source>
        <dbReference type="ARBA" id="ARBA00022833"/>
    </source>
</evidence>
<sequence length="476" mass="51593">MTAVTLRPYQQDAVEGVRDAFRQGHRAPLLVAPTGAGKTVMFSHIASSAKARGSRVLIIAHRKELIRQASRKLRDAGVSHGIIAPWADPTGDLVQVASVQTLARRLETLPRFDLIIMDEAHHAVAGTWAKVIAAQPWAKILGVTATPERMDGKGLGVSAGGVFDTLVMGPLIGDLIGNGFLTPSRVFAPTDAPDLSGIKTRGGDYDTTALSSIMSEPKLTGDVVAHYAKYAAGLPAIAFCACVQDAQMYAEAFQNAGWRARAAYGAMPGEERDAAINGLADGSVQVLTTCDLVSEGLDVPCVGAVILLRPTKSLGLHVQQVGRGLRPMPGKTHLIVLDHAGNTFKHGLPDSLHNWSLEGRTKKERDGSAIATWRCEHCFSVNAATARKCQECGEARKQDKPEEDDRRMEVADGELVELDEAAQARLNYLRQQPYKQVLREARTEDDLKEIAKARNYKRGWVFHQMKMRAERAGAQA</sequence>
<dbReference type="SMART" id="SM00490">
    <property type="entry name" value="HELICc"/>
    <property type="match status" value="1"/>
</dbReference>
<keyword evidence="7" id="KW-0347">Helicase</keyword>
<evidence type="ECO:0000256" key="1">
    <source>
        <dbReference type="ARBA" id="ARBA00022723"/>
    </source>
</evidence>
<dbReference type="GO" id="GO:0004386">
    <property type="term" value="F:helicase activity"/>
    <property type="evidence" value="ECO:0007669"/>
    <property type="project" value="UniProtKB-KW"/>
</dbReference>
<dbReference type="InterPro" id="IPR006935">
    <property type="entry name" value="Helicase/UvrB_N"/>
</dbReference>
<accession>A0A4P5NTM7</accession>
<dbReference type="InterPro" id="IPR027417">
    <property type="entry name" value="P-loop_NTPase"/>
</dbReference>
<keyword evidence="1" id="KW-0479">Metal-binding</keyword>
<keyword evidence="7" id="KW-0067">ATP-binding</keyword>
<dbReference type="PANTHER" id="PTHR47396">
    <property type="entry name" value="TYPE I RESTRICTION ENZYME ECOKI R PROTEIN"/>
    <property type="match status" value="1"/>
</dbReference>
<evidence type="ECO:0000259" key="6">
    <source>
        <dbReference type="PROSITE" id="PS51194"/>
    </source>
</evidence>
<proteinExistence type="predicted"/>
<dbReference type="GO" id="GO:0008270">
    <property type="term" value="F:zinc ion binding"/>
    <property type="evidence" value="ECO:0007669"/>
    <property type="project" value="UniProtKB-KW"/>
</dbReference>
<feature type="domain" description="Helicase ATP-binding" evidence="5">
    <location>
        <begin position="19"/>
        <end position="147"/>
    </location>
</feature>
<feature type="domain" description="RanBP2-type" evidence="4">
    <location>
        <begin position="365"/>
        <end position="398"/>
    </location>
</feature>
<evidence type="ECO:0000259" key="5">
    <source>
        <dbReference type="PROSITE" id="PS51192"/>
    </source>
</evidence>
<dbReference type="GO" id="GO:0005829">
    <property type="term" value="C:cytosol"/>
    <property type="evidence" value="ECO:0007669"/>
    <property type="project" value="TreeGrafter"/>
</dbReference>
<keyword evidence="2" id="KW-0863">Zinc-finger</keyword>
<protein>
    <submittedName>
        <fullName evidence="7">Helicase</fullName>
    </submittedName>
</protein>
<dbReference type="GO" id="GO:0005524">
    <property type="term" value="F:ATP binding"/>
    <property type="evidence" value="ECO:0007669"/>
    <property type="project" value="InterPro"/>
</dbReference>
<evidence type="ECO:0000259" key="4">
    <source>
        <dbReference type="PROSITE" id="PS50199"/>
    </source>
</evidence>
<reference evidence="8" key="1">
    <citation type="submission" date="2017-01" db="EMBL/GenBank/DDBJ databases">
        <title>Komagataeibacter sp. MSKU9 whole genome sequencing project.</title>
        <authorList>
            <person name="Matsutani M."/>
            <person name="Naloka K."/>
            <person name="Theeragool G."/>
            <person name="Yakushi T."/>
            <person name="Matsushita K."/>
        </authorList>
    </citation>
    <scope>NUCLEOTIDE SEQUENCE [LARGE SCALE GENOMIC DNA]</scope>
    <source>
        <strain evidence="8">MSKU9</strain>
    </source>
</reference>
<dbReference type="PROSITE" id="PS51192">
    <property type="entry name" value="HELICASE_ATP_BIND_1"/>
    <property type="match status" value="1"/>
</dbReference>
<dbReference type="Pfam" id="PF04851">
    <property type="entry name" value="ResIII"/>
    <property type="match status" value="1"/>
</dbReference>
<name>A0A4P5NTM7_9PROT</name>
<gene>
    <name evidence="7" type="ORF">MSKU9_3279</name>
</gene>
<dbReference type="SMART" id="SM00487">
    <property type="entry name" value="DEXDc"/>
    <property type="match status" value="1"/>
</dbReference>